<feature type="region of interest" description="Disordered" evidence="2">
    <location>
        <begin position="113"/>
        <end position="183"/>
    </location>
</feature>
<evidence type="ECO:0000256" key="3">
    <source>
        <dbReference type="SAM" id="Phobius"/>
    </source>
</evidence>
<keyword evidence="3" id="KW-1133">Transmembrane helix</keyword>
<dbReference type="InterPro" id="IPR006633">
    <property type="entry name" value="Carb-bd_sugar_hydrolysis-dom"/>
</dbReference>
<dbReference type="InterPro" id="IPR011050">
    <property type="entry name" value="Pectin_lyase_fold/virulence"/>
</dbReference>
<protein>
    <recommendedName>
        <fullName evidence="4">Carbohydrate-binding/sugar hydrolysis domain-containing protein</fullName>
    </recommendedName>
</protein>
<proteinExistence type="predicted"/>
<feature type="compositionally biased region" description="Low complexity" evidence="2">
    <location>
        <begin position="121"/>
        <end position="166"/>
    </location>
</feature>
<dbReference type="InterPro" id="IPR006626">
    <property type="entry name" value="PbH1"/>
</dbReference>
<feature type="region of interest" description="Disordered" evidence="2">
    <location>
        <begin position="219"/>
        <end position="293"/>
    </location>
</feature>
<evidence type="ECO:0000256" key="2">
    <source>
        <dbReference type="SAM" id="MobiDB-lite"/>
    </source>
</evidence>
<keyword evidence="3" id="KW-0472">Membrane</keyword>
<accession>A0A0H4T4B5</accession>
<feature type="region of interest" description="Disordered" evidence="2">
    <location>
        <begin position="3469"/>
        <end position="3492"/>
    </location>
</feature>
<feature type="transmembrane region" description="Helical" evidence="3">
    <location>
        <begin position="37"/>
        <end position="58"/>
    </location>
</feature>
<sequence length="5735" mass="602870">MLVRDIAPPIQRVIQDATEKTVRFYKRLSFWVKTSKYGAVTAAVLTSILAGSLTVVIASDKKTDNFYPTVLEANSWGNSWNSRTILNEIDLGQNADLSKFDHNNSLFINYIVPEEPEEETPTSTIDLEPTGTTTPESSPTENVVPGESTSSPETTPSEISTTTPTEEPQPPVEEIIPEPQPQEIIPPVEEPVETSPVEEPSVSFFQRFFGRFITNAQDDATTPLVPSEPVEGEPAPEPLVEETPPAETTPDANLPTVDGDVPIVEEPVPDTSTPPQTDATLTPDTPIDPVTETPYPTETAEEPNIVGIFNNSTELVAAKFAHQERIIDGETPIELITLKLSMAMAGVEGEDDAVLIEYRKHETDIWNQLQVITQNQEYSNKTNNGYFSYAIPIEEGENFRSFEELEVRVTHLSNNLEETRLPVLIDAIWFEVEYLDIVTEATFAEPLSNINTFKLDQTPEFKFEYKDPNGRWFENPLSFLTGKREQFNLKSHYIRERNGKDKPKGIETEVSYEDETKWTIKVSKPPEDINLGEYSIDIYMEEGGKIYKQTVKFYWGVLAINTHKSIYQPGDLAEFHLAVLDGEGHTVCGADLLLTITDPNGVTSTPYIDYSTKTCGNTVTNHPDYIAVQSVEATGTYEMGLERFDENGDHFYSVKDTFEVQESVPFVVERDAATRVWPWAKYTTTFYITANESFTGEIVETVPSSFLITEKFGPVAIEELPDWHDRTTRQGVRDDFTIGNLGEEIEDLRTAGDSKEIFWDVTLEEGKIYKLTYTFDPPDVTPELHLLGPLRIGQFEEARQWQMASDETLPTIYVAGDNQDNQGDGDESAVIENQTPANCNTVVCADSIDEDVSSPTDTNWVTNDQTETSATQGFQLNDMPTDFDTMATLDIKVRYRELNDGSGNDIVAVLAQIVQADGTTPLTDQVSLFAVGSPIGSPDCDPACAWTNDATTTLTNLDTTATSTVWDGAELELTWTYTKAAAADNEQAQISTLEMNGTYNAVVSATTTISGTTDLPDGTVVRFAINNTLDVASTTVSSGAWNITTSTLSSGDVITVWADNVGDASETTGVTKYDGTGDITGMVLNIHKLTLGSNDTSISLNITNLGQYDRSNDEDIMHSATTTTSINVDPDSSYTDEELVIALSTLAIGGSDTVITHDFEIATSGIVTATGTAGFTVEGSWFNNTGVAVFTAASSTVSFTATGTGETIEPGGDNFWNVTFNGSGGGWSFSSAGTLNNDMVVTAGTLSGTTNITVNGGDVTGNGVIAITGGLFTVNATGTFGGNTNWGFSSLRFGGGTAGTKTASGTGEITVISTLTISSSNVLDAFTKTWNLGAGFSVSGTFIASTSTVDYEATNTVTIASLTYYNLRSVPTSGSPVHTFATGNATVTNDFTVGNGTNAVTVIAKTNGPTLDVNGNFLVATNSTFAAARTSAFTIAGNFTNNGTFTNSTGTVTLDGSAGASVDIGSASSFYNLAISKTSSGTVTISTNTLDIDGNLTIGSTSILDVSNSNCGGSSCNIEVAEDWTNNGPTGSFVARTGTVRLDGGPTTAGAVIVEAGAEESTLEYTGRSIVKTSGSDLYAVIGVNPGGGTSTVTVWRSTDDGLTWAEQDSANNPTDSDGVYDGTGVAIDTNDDLHIAWIGGPAANGRQPMYVLFDTGTNTFGTATSADPGTSCPLPLTECTVSDITIDQGNQPHILFEELNDGNGERRLLYANKIGDGVWGIGSNPSAIVQNTTTSTIDGPSITINEDNVPELAFRVGNSLMVGLGNGNAATSFSTTTPVTGAATYDPSIAIDSGGNTWVGYRASSTNISLIKHNDADAWGTWQTAVTNSNVGSAPSIVASGTAIYVFYENDTDDISYDLYNGSWTGETVLETGTFQYVKARWQSLNNQSYNPDGIDYLFSDGNNVYWNTHLGVGESGGTQSINGNTTFYNLVATTTAARNLDFQVNSSTTIASGGSVYFEGASAQLLTLQSSSASTDWFFAIPAGSSRTVNYTTGIDANATDDSISATNSTCTRTTNWSCAVVGNVTASSTLATDTVVALAYDSTLQSATTSVTGGGLTFSSIPLPSSGQIVTMWADGVTEANESTAVTKYDGTGDITGMILNTNELNVGSDDTGVSLVVSDFNNYDRSNDEDIMHSATSTELAVDPDGSYTSEKIFIASSTTVTIGTTETLSTHDIQVATSSTLTATGGANFTISGSWQSNGTFTKASSTVTFTSTSAGETLTGTLNFASTTFNGSGGAWTLGGAFNASGTFWHATGTLVQAADDNILLTGNTVLFGPNATFTKASGSGLFIMDGVSNNQTFEDQHASPIDLGNVHIGQSPGVTKLKSDFAATSLTINTGDTLETHGWEVDIATFLTCSGTCILDLQDIAPNNEGNGTIITVGTNWTMSSSGTFTTATATVTFDETASGTIDSGGKPFYDVNIAKSSAATVSLTSNALDIDNNLTISASSTFDVSAAGCSSASCGLTIGGSYTNSATFTARSGTVTFDSNDAGETLSGTMSGSSAFWQLLFNDSSGSDASWQILNAASTTATTVNSFVIRNGIVTLGNGTGDNLEVRGGLRIASTTGDIATFQTKQDLTQGDEIVIDINNNASPADCANCIITVGTTSTIVSTGTLDIGKNVRLRLNPASASSDTGLEVEATGYLEINGEQITTATSGTGTSATKICTNSGTSWSTDQYNNMHVRITQSWTASTTFFGDIYEIATTTADDGDCTATSTADSITLKTNESATEIDTTVTAGNGDRWTITLNSQNLVTANNQHIGRYLQDLTGTTGFYKIMDSTSAASDTVTIILNYPDDPTSGLVSGDDVKIVDAMSVSTGTTFEILDYAKVQASSDTCAGATTFDAYIYGRTGSETYIRYSDMCDLGRNATNKSGITFNDVDAVDNEEGFLIDTSRIETNRVGAYITGSQDNNSNRTTYKGILGSYIYGGVDGIDLVSSSDNNTVSSTILLGNSSDGIYNDSGGYNTLSSNILLGNGNAGLELYTNSNVITSNVIPGNASHGIFTSINSNNTYASNTITGNGTNGIYFDSSSRNTLTSNTISGNGNRGIVLSSSSNNKFVGNSVYNNVTGAFIEASIGTIFVNDNYGGSGANTTEDIFFNSAPQTLAMYNTILASDNPDSINGVTSAGDYAVSFGHDDVSTTTKIWGEYTIPDDNAETPQNEALQKFNYASSTWEKSMTEATFASSTGNPTPDSDITQAFSGSWTGTSTAYTFRTICRDDAVADCDASSNDAWDVYRYDEFGRQTVSSTYGLTETFTDSDSGAQFTIGSGSSMTTGATYVFVAWDSSNSTDTQKDLQFMQNSDQLLVGSGETLEIKGNTSSCTTANQRTLVRQIVATGTVDFQCSDFDYLGGTGQRAGIELNGSSTVTSLDNIALDNFFATSTASSSYVLAAEALIGSSQPSKTITGITLDSTGDDPSWNFNTKQDDGNNGYWKFEDWSGAFGGENYDGTEDGADGTPGRFQWGTQDISGTFHGEAESGGDPGQCDGSTGNLSIRVNGGTEATTTCTDVTGAFTFSLSPGAVVAGDTVTIYSTGVDKTNRVFVFGTTTTSKDIYENTVILADDQDGTFVMADIVDYDNSHNSTDMLYDATTTPSVTLTVDDGVELHILTGDAFTPGGTITTSPSSASSTNDGDVHIDGTGTLNMEANDLSVGGDFDNEGTFSASGSQTTTFTAIAAQHTVTSTSDSFRNVTFDGSGGSWSFTDTSTIALDLTVTTGTLDNAIGTANINVNGGDVSGAGTINLTSGTFTLDGNGSFGSDTGWNFANLTFGDGVTTENTTSTGTSDEGGMTVSSVLTISANQTLNAGAQFWYLTGSGTPFVITGSFNASTSLLSYRGTSATNVATTTYYDLYLNPLSGSPVYAIAAGTLNVNDDLTIGSGASTVTFDASTTNATVNVEDEFNINTNATYQAAGVNPLTVAGRFINFGGTFTHNNGTTTLDGSASSLLRNNSSFYNLNIAKTDVATISLLTNTLDIDNDLTIANGSTTLDVSTSSCSSASCAVTIGGSYSNSGTFMARTATTTFDSDDSGETLSGTMTGTSSFWSVIFDDTSGSDAAWTITDAMRVAATSSVSPYGLMINDGTVTLGDSDGDDLEILGGLLVALNTGNIGTFQTKQDLAQGDEIVIDVDSNSSPLGFAWAQIGAESGAASTGTIDIGKNVRVRLNPSATADTPLYNYARGYLEVQGTQDVTGTDDGVDASPVNARETKICDNTFTGDHTGKHVRISGTSSLAFGKIYTISATTDSDSECADAGDDSITFNDTATPAGTAVATTTSNTDLVDGSSRVCSTSTLISSNDDEIGRYVRDLTGTAGHYRIVDSINDDPSCTDTEDGLYIISSPDARSNLAANDNFKISDGLKTGDSYEILDYAIVQAESNTCAASNSDTGNGYIFAGIVSGSEYPETFIRYSDICDLGESAAANVGIYLSSNGSMSIEKSRIHDGYYGMSLDSNNRNNDNDEGSAGSGIRNNAIYNSVSEAIRMTGGDNNVFYGNDIYGAGDVNWSIIFRSGAQGHVFSNNIVHDNASFIHAQTSTNNNNLFVNNTFFGTAGQSAFNFWVAGQGQNTFINNTIFGLDWGFGWNDSDSVIQIGNDAFANNQNALSLSGTSTSLLAINERYGLTGKNTQGDIDFNATANNGFAYNTITSSTSEFENGPTISSSYWASYKHDNTTGTTKIWGEYVIPDNDTETPQDEGLEQYTYASSTWPNSQTQAVFTLGTGDTDISQAFSGSWSAASSVFAYRIVCRNDSTADCDTASNDAWDVSRYDEQGNQTVSSTYGATETYTDPDSGVQFTIATSTHQSGSTYTFTAWRGSGDTDTQKDLQFMQNSDQLLVGSGETLEIKGNTSSCTTANQRTLVRRDTALSTGGYQLVATGTVDFQCSDFDYLGGTGQKGGIELNGSSTVASLNNIALDNFFATSTANSSYVLVDEDLIGSSQPSKTIDGIALESSGDDPSWNFNTKEDDGGLTGYWLFTNATGTFSGESFDGDNDAADADPGRFNWQSGVTISGIFYQSNESTPDPGQCNGSTQNLTLLVNGASSSTTDCDTGTGAFSFTNISATAGDTITIFSTGADKANTVFVSDANATSADLYEDTVIVRDDQDGTVTNSDLLDFDNDQNPTDLLFDAEAASFTATDTTELHVWTGDTFTPGGTITTSPSSAVATNDGDVHIGSSAVLNMEANALSVGGDFDNEGTFSASGSQTTTFTASEFSNAYHISPGGNSFRNVTFNGGVLTEWSFTATGTIDLDLVVDSGFLNNATGTANIIVNGGDITGGGIINLTANTLTLNATGSLGSVQGWTFNNLRLGADTPGTTSGVGVGAMTVSSVLTNSSSHVFNASPSGVVKIWNLTATGTPFVNSGTFTAASSTFDYEGAGSTTITAATYNNLRSQPTSGSPTHYLGSVAGQTFAINSDLTIGDGTNAVTLDANTRDPILDIASDFVLSSNGTFLASNSGVFTIAEDFTDNGTFTHNSGTVIFDGSATSTFSGSGTPVTTFSSFTSATDNKVLEFATGTTWQINATFTIDGSSGNEIKIQSNSSGTQWFINHQGTENITYASVLDGGCASTSTNITVQSSINRGNNDFCWLFPSLAFSLDSVSKSLNLTSANTFTATATSILTVTSTSEFGYDVTAYQTDNLRHTAYSTIIIANWPGTNAAPTVWTDTCQGNSDCGWGYNTNDTDLGQFVATEYAAFVTSTPGDVVARSTIAISGDVTTITYRSSVSATQTAGQYQTTIIYIVTPEF</sequence>
<dbReference type="SMART" id="SM00722">
    <property type="entry name" value="CASH"/>
    <property type="match status" value="1"/>
</dbReference>
<evidence type="ECO:0000259" key="4">
    <source>
        <dbReference type="SMART" id="SM00722"/>
    </source>
</evidence>
<evidence type="ECO:0000313" key="5">
    <source>
        <dbReference type="EMBL" id="AKQ02518.1"/>
    </source>
</evidence>
<keyword evidence="1" id="KW-0677">Repeat</keyword>
<dbReference type="Pfam" id="PF13229">
    <property type="entry name" value="Beta_helix"/>
    <property type="match status" value="2"/>
</dbReference>
<organism evidence="5">
    <name type="scientific">uncultured Parcubacteria bacterium Rifle_16ft_4_minimus_37647</name>
    <dbReference type="NCBI Taxonomy" id="1665140"/>
    <lineage>
        <taxon>Bacteria</taxon>
        <taxon>Candidatus Parcubacteria</taxon>
        <taxon>environmental samples</taxon>
    </lineage>
</organism>
<dbReference type="SUPFAM" id="SSF51126">
    <property type="entry name" value="Pectin lyase-like"/>
    <property type="match status" value="1"/>
</dbReference>
<keyword evidence="3" id="KW-0812">Transmembrane</keyword>
<feature type="domain" description="Carbohydrate-binding/sugar hydrolysis" evidence="4">
    <location>
        <begin position="2923"/>
        <end position="3076"/>
    </location>
</feature>
<dbReference type="NCBIfam" id="TIGR03804">
    <property type="entry name" value="para_beta_helix"/>
    <property type="match status" value="1"/>
</dbReference>
<evidence type="ECO:0000256" key="1">
    <source>
        <dbReference type="ARBA" id="ARBA00022737"/>
    </source>
</evidence>
<reference evidence="5" key="1">
    <citation type="journal article" date="2015" name="ISME J.">
        <title>Aquifer environment selects for microbial species cohorts in sediment and groundwater.</title>
        <authorList>
            <person name="Hug L.A."/>
            <person name="Thomas B.C."/>
            <person name="Brown C.T."/>
            <person name="Frischkorn K.R."/>
            <person name="Williams K.H."/>
            <person name="Tringe S.G."/>
            <person name="Banfield J.F."/>
        </authorList>
    </citation>
    <scope>NUCLEOTIDE SEQUENCE</scope>
</reference>
<feature type="compositionally biased region" description="Polar residues" evidence="2">
    <location>
        <begin position="270"/>
        <end position="283"/>
    </location>
</feature>
<name>A0A0H4T4B5_9BACT</name>
<dbReference type="InterPro" id="IPR039448">
    <property type="entry name" value="Beta_helix"/>
</dbReference>
<dbReference type="SMART" id="SM00710">
    <property type="entry name" value="PbH1"/>
    <property type="match status" value="14"/>
</dbReference>
<dbReference type="InterPro" id="IPR022441">
    <property type="entry name" value="Para_beta_helix_rpt-2"/>
</dbReference>
<dbReference type="EMBL" id="KT007000">
    <property type="protein sequence ID" value="AKQ02518.1"/>
    <property type="molecule type" value="Genomic_DNA"/>
</dbReference>